<accession>A0A5S9P011</accession>
<dbReference type="GO" id="GO:0003677">
    <property type="term" value="F:DNA binding"/>
    <property type="evidence" value="ECO:0007669"/>
    <property type="project" value="UniProtKB-KW"/>
</dbReference>
<dbReference type="PANTHER" id="PTHR46797:SF23">
    <property type="entry name" value="HTH-TYPE TRANSCRIPTIONAL REGULATOR SUTR"/>
    <property type="match status" value="1"/>
</dbReference>
<keyword evidence="7" id="KW-1185">Reference proteome</keyword>
<organism evidence="6 8">
    <name type="scientific">Zhongshania aliphaticivorans</name>
    <dbReference type="NCBI Taxonomy" id="1470434"/>
    <lineage>
        <taxon>Bacteria</taxon>
        <taxon>Pseudomonadati</taxon>
        <taxon>Pseudomonadota</taxon>
        <taxon>Gammaproteobacteria</taxon>
        <taxon>Cellvibrionales</taxon>
        <taxon>Spongiibacteraceae</taxon>
        <taxon>Zhongshania</taxon>
    </lineage>
</organism>
<dbReference type="Gene3D" id="1.10.260.40">
    <property type="entry name" value="lambda repressor-like DNA-binding domains"/>
    <property type="match status" value="1"/>
</dbReference>
<proteinExistence type="predicted"/>
<reference evidence="7 8" key="1">
    <citation type="submission" date="2019-11" db="EMBL/GenBank/DDBJ databases">
        <authorList>
            <person name="Holert J."/>
        </authorList>
    </citation>
    <scope>NUCLEOTIDE SEQUENCE [LARGE SCALE GENOMIC DNA]</scope>
    <source>
        <strain evidence="6">BC3_2A</strain>
        <strain evidence="5">SB11_1A</strain>
    </source>
</reference>
<dbReference type="OrthoDB" id="9800901at2"/>
<dbReference type="GO" id="GO:0005829">
    <property type="term" value="C:cytosol"/>
    <property type="evidence" value="ECO:0007669"/>
    <property type="project" value="TreeGrafter"/>
</dbReference>
<sequence length="70" mass="7957">MADKRLKELGGRIRLERKKRGISQEALANKAQLDRSYMGRIERGEKNITVLKLLQICDAMDIAPSLLFVS</sequence>
<gene>
    <name evidence="5" type="ORF">IHBHHGIJ_01806</name>
    <name evidence="6" type="ORF">KFEGEMFD_01408</name>
</gene>
<keyword evidence="2" id="KW-0238">DNA-binding</keyword>
<dbReference type="PROSITE" id="PS50943">
    <property type="entry name" value="HTH_CROC1"/>
    <property type="match status" value="1"/>
</dbReference>
<dbReference type="RefSeq" id="WP_159268424.1">
    <property type="nucleotide sequence ID" value="NZ_CACSIK010000001.1"/>
</dbReference>
<feature type="domain" description="HTH cro/C1-type" evidence="4">
    <location>
        <begin position="13"/>
        <end position="67"/>
    </location>
</feature>
<evidence type="ECO:0000259" key="4">
    <source>
        <dbReference type="PROSITE" id="PS50943"/>
    </source>
</evidence>
<dbReference type="Proteomes" id="UP000439591">
    <property type="component" value="Unassembled WGS sequence"/>
</dbReference>
<dbReference type="EMBL" id="CACSIM010000002">
    <property type="protein sequence ID" value="CAA0096372.1"/>
    <property type="molecule type" value="Genomic_DNA"/>
</dbReference>
<dbReference type="PANTHER" id="PTHR46797">
    <property type="entry name" value="HTH-TYPE TRANSCRIPTIONAL REGULATOR"/>
    <property type="match status" value="1"/>
</dbReference>
<dbReference type="InterPro" id="IPR001387">
    <property type="entry name" value="Cro/C1-type_HTH"/>
</dbReference>
<evidence type="ECO:0000256" key="1">
    <source>
        <dbReference type="ARBA" id="ARBA00023015"/>
    </source>
</evidence>
<evidence type="ECO:0000256" key="3">
    <source>
        <dbReference type="ARBA" id="ARBA00023163"/>
    </source>
</evidence>
<dbReference type="Pfam" id="PF01381">
    <property type="entry name" value="HTH_3"/>
    <property type="match status" value="1"/>
</dbReference>
<keyword evidence="1" id="KW-0805">Transcription regulation</keyword>
<dbReference type="InterPro" id="IPR050807">
    <property type="entry name" value="TransReg_Diox_bact_type"/>
</dbReference>
<name>A0A5S9P011_9GAMM</name>
<dbReference type="GO" id="GO:0003700">
    <property type="term" value="F:DNA-binding transcription factor activity"/>
    <property type="evidence" value="ECO:0007669"/>
    <property type="project" value="TreeGrafter"/>
</dbReference>
<evidence type="ECO:0000313" key="7">
    <source>
        <dbReference type="Proteomes" id="UP000435877"/>
    </source>
</evidence>
<dbReference type="SMART" id="SM00530">
    <property type="entry name" value="HTH_XRE"/>
    <property type="match status" value="1"/>
</dbReference>
<evidence type="ECO:0000256" key="2">
    <source>
        <dbReference type="ARBA" id="ARBA00023125"/>
    </source>
</evidence>
<dbReference type="EMBL" id="CACSIK010000001">
    <property type="protein sequence ID" value="CAA0089540.1"/>
    <property type="molecule type" value="Genomic_DNA"/>
</dbReference>
<dbReference type="CDD" id="cd00093">
    <property type="entry name" value="HTH_XRE"/>
    <property type="match status" value="1"/>
</dbReference>
<dbReference type="Proteomes" id="UP000435877">
    <property type="component" value="Unassembled WGS sequence"/>
</dbReference>
<dbReference type="SUPFAM" id="SSF47413">
    <property type="entry name" value="lambda repressor-like DNA-binding domains"/>
    <property type="match status" value="1"/>
</dbReference>
<protein>
    <recommendedName>
        <fullName evidence="4">HTH cro/C1-type domain-containing protein</fullName>
    </recommendedName>
</protein>
<dbReference type="AlphaFoldDB" id="A0A5S9P011"/>
<evidence type="ECO:0000313" key="8">
    <source>
        <dbReference type="Proteomes" id="UP000439591"/>
    </source>
</evidence>
<keyword evidence="3" id="KW-0804">Transcription</keyword>
<evidence type="ECO:0000313" key="6">
    <source>
        <dbReference type="EMBL" id="CAA0096372.1"/>
    </source>
</evidence>
<evidence type="ECO:0000313" key="5">
    <source>
        <dbReference type="EMBL" id="CAA0089540.1"/>
    </source>
</evidence>
<dbReference type="InterPro" id="IPR010982">
    <property type="entry name" value="Lambda_DNA-bd_dom_sf"/>
</dbReference>